<evidence type="ECO:0000313" key="16">
    <source>
        <dbReference type="Proteomes" id="UP000190837"/>
    </source>
</evidence>
<feature type="disulfide bond" description="Redox-active" evidence="12">
    <location>
        <begin position="346"/>
        <end position="349"/>
    </location>
</feature>
<evidence type="ECO:0000256" key="12">
    <source>
        <dbReference type="PIRSR" id="PIRSR000238-2"/>
    </source>
</evidence>
<sequence length="520" mass="55250">MQLDQAMLDTVRQYFAALSRDITLVLATGEHARRDELKTFLTQIVATSPRLSLQEAADAALTSPVSFKLLADGTDTGIIFSGIPGGHEFSSLILAILQAGGSALKLDESIQTLIRAVRQPLAFTTYISLSCHNCPDVVQTLNQFALLNPAISSEMIDGGLFQEQIEAKNIQGVPAVYLNGEAFANGKIDTARLVEKLLERYPDLASAAAPAESLPLQDVVVIGGGPAGSSAAIYAARKGLKVTLVADRIGGQVKDTMDIENLISVPKTTGPELAGKLHTHLAAYPITLRENLRVQSVEKGGATHKVLLNTGETIEARTLIVASGAKWRELGIPGEKENIGNGVAFCPHCDGPFFKDKDIAVIGGGNSGVEAALDLAGIVKSVTVLEFMPELKADKVLVEQLGKRDNIHVITNAAAQAIDTENGKVSRLRYTDRTTDTAQTLALQGIFVQIGLVPNSDFLGDVVERTRFGEIVINAKGETSTPGIFAAGDVTTVPYKQIIVAMGEGAKAALSAFDYLIRQQ</sequence>
<organism evidence="15 16">
    <name type="scientific">Cardiobacterium hominis</name>
    <dbReference type="NCBI Taxonomy" id="2718"/>
    <lineage>
        <taxon>Bacteria</taxon>
        <taxon>Pseudomonadati</taxon>
        <taxon>Pseudomonadota</taxon>
        <taxon>Gammaproteobacteria</taxon>
        <taxon>Cardiobacteriales</taxon>
        <taxon>Cardiobacteriaceae</taxon>
        <taxon>Cardiobacterium</taxon>
    </lineage>
</organism>
<dbReference type="PRINTS" id="PR00469">
    <property type="entry name" value="PNDRDTASEII"/>
</dbReference>
<feature type="binding site" evidence="11">
    <location>
        <begin position="218"/>
        <end position="233"/>
    </location>
    <ligand>
        <name>FAD</name>
        <dbReference type="ChEBI" id="CHEBI:57692"/>
    </ligand>
</feature>
<dbReference type="Proteomes" id="UP000190837">
    <property type="component" value="Unassembled WGS sequence"/>
</dbReference>
<dbReference type="SUPFAM" id="SSF51905">
    <property type="entry name" value="FAD/NAD(P)-binding domain"/>
    <property type="match status" value="1"/>
</dbReference>
<dbReference type="CDD" id="cd02974">
    <property type="entry name" value="AhpF_NTD_N"/>
    <property type="match status" value="1"/>
</dbReference>
<dbReference type="InterPro" id="IPR044141">
    <property type="entry name" value="AhpF_NTD_C"/>
</dbReference>
<reference evidence="16" key="1">
    <citation type="submission" date="2016-04" db="EMBL/GenBank/DDBJ databases">
        <authorList>
            <person name="Tagini F."/>
        </authorList>
    </citation>
    <scope>NUCLEOTIDE SEQUENCE [LARGE SCALE GENOMIC DNA]</scope>
    <source>
        <strain evidence="16">CHUV0807</strain>
    </source>
</reference>
<feature type="binding site" evidence="11">
    <location>
        <begin position="479"/>
        <end position="489"/>
    </location>
    <ligand>
        <name>FAD</name>
        <dbReference type="ChEBI" id="CHEBI:57692"/>
    </ligand>
</feature>
<feature type="binding site" evidence="11">
    <location>
        <begin position="358"/>
        <end position="372"/>
    </location>
    <ligand>
        <name>NAD(+)</name>
        <dbReference type="ChEBI" id="CHEBI:57540"/>
    </ligand>
</feature>
<evidence type="ECO:0000256" key="8">
    <source>
        <dbReference type="ARBA" id="ARBA00023157"/>
    </source>
</evidence>
<comment type="similarity">
    <text evidence="1">Belongs to the class-II pyridine nucleotide-disulfide oxidoreductase family.</text>
</comment>
<dbReference type="GO" id="GO:0016668">
    <property type="term" value="F:oxidoreductase activity, acting on a sulfur group of donors, NAD(P) as acceptor"/>
    <property type="evidence" value="ECO:0007669"/>
    <property type="project" value="UniProtKB-ARBA"/>
</dbReference>
<dbReference type="SUPFAM" id="SSF52833">
    <property type="entry name" value="Thioredoxin-like"/>
    <property type="match status" value="2"/>
</dbReference>
<dbReference type="NCBIfam" id="TIGR03140">
    <property type="entry name" value="AhpF"/>
    <property type="match status" value="1"/>
</dbReference>
<feature type="domain" description="Thioredoxin-like fold" evidence="14">
    <location>
        <begin position="127"/>
        <end position="198"/>
    </location>
</feature>
<keyword evidence="4" id="KW-0285">Flavoprotein</keyword>
<keyword evidence="9 12" id="KW-0676">Redox-active center</keyword>
<dbReference type="CDD" id="cd03026">
    <property type="entry name" value="AhpF_NTD_C"/>
    <property type="match status" value="1"/>
</dbReference>
<dbReference type="InterPro" id="IPR023753">
    <property type="entry name" value="FAD/NAD-binding_dom"/>
</dbReference>
<evidence type="ECO:0000256" key="2">
    <source>
        <dbReference type="ARBA" id="ARBA00011738"/>
    </source>
</evidence>
<evidence type="ECO:0000256" key="6">
    <source>
        <dbReference type="ARBA" id="ARBA00023002"/>
    </source>
</evidence>
<evidence type="ECO:0000256" key="1">
    <source>
        <dbReference type="ARBA" id="ARBA00009333"/>
    </source>
</evidence>
<dbReference type="InterPro" id="IPR012081">
    <property type="entry name" value="Alkyl_hydroperoxide_Rdtase_suF"/>
</dbReference>
<evidence type="ECO:0000256" key="10">
    <source>
        <dbReference type="ARBA" id="ARBA00024806"/>
    </source>
</evidence>
<proteinExistence type="inferred from homology"/>
<dbReference type="AlphaFoldDB" id="A0A1C3H4M7"/>
<dbReference type="GO" id="GO:0051287">
    <property type="term" value="F:NAD binding"/>
    <property type="evidence" value="ECO:0007669"/>
    <property type="project" value="InterPro"/>
</dbReference>
<dbReference type="PRINTS" id="PR00368">
    <property type="entry name" value="FADPNR"/>
</dbReference>
<dbReference type="GO" id="GO:0050660">
    <property type="term" value="F:flavin adenine dinucleotide binding"/>
    <property type="evidence" value="ECO:0007669"/>
    <property type="project" value="InterPro"/>
</dbReference>
<comment type="subunit">
    <text evidence="2">Homodimer.</text>
</comment>
<dbReference type="Gene3D" id="3.50.50.60">
    <property type="entry name" value="FAD/NAD(P)-binding domain"/>
    <property type="match status" value="2"/>
</dbReference>
<dbReference type="EMBL" id="FKLO01000049">
    <property type="protein sequence ID" value="SAM65541.1"/>
    <property type="molecule type" value="Genomic_DNA"/>
</dbReference>
<evidence type="ECO:0000256" key="9">
    <source>
        <dbReference type="ARBA" id="ARBA00023284"/>
    </source>
</evidence>
<comment type="cofactor">
    <cofactor evidence="11">
        <name>FAD</name>
        <dbReference type="ChEBI" id="CHEBI:57692"/>
    </cofactor>
    <text evidence="11">Binds 1 FAD per subunit.</text>
</comment>
<dbReference type="GO" id="GO:0102039">
    <property type="term" value="F:NADH-dependent peroxiredoxin activity"/>
    <property type="evidence" value="ECO:0007669"/>
    <property type="project" value="InterPro"/>
</dbReference>
<dbReference type="InterPro" id="IPR036188">
    <property type="entry name" value="FAD/NAD-bd_sf"/>
</dbReference>
<dbReference type="RefSeq" id="WP_079540712.1">
    <property type="nucleotide sequence ID" value="NZ_FKLO01000049.1"/>
</dbReference>
<accession>A0A1C3H4M7</accession>
<dbReference type="GO" id="GO:0000302">
    <property type="term" value="P:response to reactive oxygen species"/>
    <property type="evidence" value="ECO:0007669"/>
    <property type="project" value="InterPro"/>
</dbReference>
<dbReference type="InterPro" id="IPR008255">
    <property type="entry name" value="Pyr_nucl-diS_OxRdtase_2_AS"/>
</dbReference>
<evidence type="ECO:0000256" key="7">
    <source>
        <dbReference type="ARBA" id="ARBA00023027"/>
    </source>
</evidence>
<keyword evidence="11" id="KW-0521">NADP</keyword>
<keyword evidence="5 11" id="KW-0274">FAD</keyword>
<name>A0A1C3H4M7_9GAMM</name>
<dbReference type="PIRSF" id="PIRSF000238">
    <property type="entry name" value="AhpF"/>
    <property type="match status" value="1"/>
</dbReference>
<keyword evidence="6 15" id="KW-0560">Oxidoreductase</keyword>
<evidence type="ECO:0000313" key="15">
    <source>
        <dbReference type="EMBL" id="SAM65541.1"/>
    </source>
</evidence>
<evidence type="ECO:0000256" key="5">
    <source>
        <dbReference type="ARBA" id="ARBA00022827"/>
    </source>
</evidence>
<protein>
    <recommendedName>
        <fullName evidence="3">Alkyl hydroperoxide reductase subunit F</fullName>
    </recommendedName>
</protein>
<gene>
    <name evidence="15" type="ORF">CHUV0807_1368</name>
</gene>
<dbReference type="InterPro" id="IPR050097">
    <property type="entry name" value="Ferredoxin-NADP_redctase_2"/>
</dbReference>
<dbReference type="Pfam" id="PF07992">
    <property type="entry name" value="Pyr_redox_2"/>
    <property type="match status" value="1"/>
</dbReference>
<evidence type="ECO:0000259" key="14">
    <source>
        <dbReference type="Pfam" id="PF13192"/>
    </source>
</evidence>
<evidence type="ECO:0000256" key="3">
    <source>
        <dbReference type="ARBA" id="ARBA00020059"/>
    </source>
</evidence>
<dbReference type="Pfam" id="PF13192">
    <property type="entry name" value="Thioredoxin_3"/>
    <property type="match status" value="1"/>
</dbReference>
<dbReference type="InterPro" id="IPR044142">
    <property type="entry name" value="AhpF_NTD_N"/>
</dbReference>
<evidence type="ECO:0000259" key="13">
    <source>
        <dbReference type="Pfam" id="PF07992"/>
    </source>
</evidence>
<evidence type="ECO:0000256" key="4">
    <source>
        <dbReference type="ARBA" id="ARBA00022630"/>
    </source>
</evidence>
<dbReference type="PROSITE" id="PS00573">
    <property type="entry name" value="PYRIDINE_REDOX_2"/>
    <property type="match status" value="1"/>
</dbReference>
<keyword evidence="8 12" id="KW-1015">Disulfide bond</keyword>
<dbReference type="PROSITE" id="PS51354">
    <property type="entry name" value="GLUTAREDOXIN_2"/>
    <property type="match status" value="1"/>
</dbReference>
<keyword evidence="7 11" id="KW-0520">NAD</keyword>
<evidence type="ECO:0000256" key="11">
    <source>
        <dbReference type="PIRSR" id="PIRSR000238-1"/>
    </source>
</evidence>
<dbReference type="InterPro" id="IPR012336">
    <property type="entry name" value="Thioredoxin-like_fold"/>
</dbReference>
<dbReference type="Gene3D" id="3.40.30.80">
    <property type="match status" value="1"/>
</dbReference>
<dbReference type="InterPro" id="IPR036249">
    <property type="entry name" value="Thioredoxin-like_sf"/>
</dbReference>
<comment type="function">
    <text evidence="10">Serves to protect the cell against DNA damage by alkyl hydroperoxides. It can use either NADH or NADPH as electron donor for direct reduction of redox dyes or of alkyl hydroperoxides when combined with the AhpC protein.</text>
</comment>
<dbReference type="PANTHER" id="PTHR48105">
    <property type="entry name" value="THIOREDOXIN REDUCTASE 1-RELATED-RELATED"/>
    <property type="match status" value="1"/>
</dbReference>
<feature type="domain" description="FAD/NAD(P)-binding" evidence="13">
    <location>
        <begin position="218"/>
        <end position="505"/>
    </location>
</feature>